<evidence type="ECO:0000313" key="1">
    <source>
        <dbReference type="EMBL" id="KAF1026276.1"/>
    </source>
</evidence>
<dbReference type="AlphaFoldDB" id="A0A833TZM2"/>
<reference evidence="2" key="1">
    <citation type="journal article" date="2020" name="MBio">
        <title>Horizontal gene transfer to a defensive symbiont with a reduced genome amongst a multipartite beetle microbiome.</title>
        <authorList>
            <person name="Waterworth S.C."/>
            <person name="Florez L.V."/>
            <person name="Rees E.R."/>
            <person name="Hertweck C."/>
            <person name="Kaltenpoth M."/>
            <person name="Kwan J.C."/>
        </authorList>
    </citation>
    <scope>NUCLEOTIDE SEQUENCE [LARGE SCALE GENOMIC DNA]</scope>
</reference>
<comment type="caution">
    <text evidence="1">The sequence shown here is derived from an EMBL/GenBank/DDBJ whole genome shotgun (WGS) entry which is preliminary data.</text>
</comment>
<dbReference type="Proteomes" id="UP000490535">
    <property type="component" value="Unassembled WGS sequence"/>
</dbReference>
<sequence length="53" mass="6624">MTKRYKRYAIKTIKDWQGEDWDVYEERNTQAGIMIYKGWMYEQIAKSQYIFTF</sequence>
<gene>
    <name evidence="1" type="ORF">GAK29_01413</name>
</gene>
<name>A0A833TZM2_ACIBZ</name>
<organism evidence="1 2">
    <name type="scientific">Acinetobacter bereziniae</name>
    <name type="common">Acinetobacter genomosp. 10</name>
    <dbReference type="NCBI Taxonomy" id="106648"/>
    <lineage>
        <taxon>Bacteria</taxon>
        <taxon>Pseudomonadati</taxon>
        <taxon>Pseudomonadota</taxon>
        <taxon>Gammaproteobacteria</taxon>
        <taxon>Moraxellales</taxon>
        <taxon>Moraxellaceae</taxon>
        <taxon>Acinetobacter</taxon>
    </lineage>
</organism>
<accession>A0A833TZM2</accession>
<proteinExistence type="predicted"/>
<evidence type="ECO:0000313" key="2">
    <source>
        <dbReference type="Proteomes" id="UP000490535"/>
    </source>
</evidence>
<dbReference type="EMBL" id="WNDP01000026">
    <property type="protein sequence ID" value="KAF1026276.1"/>
    <property type="molecule type" value="Genomic_DNA"/>
</dbReference>
<protein>
    <submittedName>
        <fullName evidence="1">Uncharacterized protein</fullName>
    </submittedName>
</protein>